<dbReference type="PANTHER" id="PTHR43133:SF8">
    <property type="entry name" value="RNA POLYMERASE SIGMA FACTOR HI_1459-RELATED"/>
    <property type="match status" value="1"/>
</dbReference>
<evidence type="ECO:0000259" key="7">
    <source>
        <dbReference type="Pfam" id="PF08281"/>
    </source>
</evidence>
<dbReference type="InterPro" id="IPR036388">
    <property type="entry name" value="WH-like_DNA-bd_sf"/>
</dbReference>
<dbReference type="InterPro" id="IPR013249">
    <property type="entry name" value="RNA_pol_sigma70_r4_t2"/>
</dbReference>
<dbReference type="InterPro" id="IPR013324">
    <property type="entry name" value="RNA_pol_sigma_r3/r4-like"/>
</dbReference>
<reference evidence="8 9" key="1">
    <citation type="submission" date="2021-03" db="EMBL/GenBank/DDBJ databases">
        <title>Antimicrobial resistance genes in bacteria isolated from Japanese honey, and their potential for conferring macrolide and lincosamide resistance in the American foulbrood pathogen Paenibacillus larvae.</title>
        <authorList>
            <person name="Okamoto M."/>
            <person name="Kumagai M."/>
            <person name="Kanamori H."/>
            <person name="Takamatsu D."/>
        </authorList>
    </citation>
    <scope>NUCLEOTIDE SEQUENCE [LARGE SCALE GENOMIC DNA]</scope>
    <source>
        <strain evidence="8 9">J21TS3</strain>
    </source>
</reference>
<dbReference type="SUPFAM" id="SSF88659">
    <property type="entry name" value="Sigma3 and sigma4 domains of RNA polymerase sigma factors"/>
    <property type="match status" value="1"/>
</dbReference>
<evidence type="ECO:0000256" key="3">
    <source>
        <dbReference type="ARBA" id="ARBA00023082"/>
    </source>
</evidence>
<feature type="domain" description="RNA polymerase sigma-70 region 2" evidence="6">
    <location>
        <begin position="15"/>
        <end position="82"/>
    </location>
</feature>
<dbReference type="EMBL" id="BORW01000002">
    <property type="protein sequence ID" value="GIO66113.1"/>
    <property type="molecule type" value="Genomic_DNA"/>
</dbReference>
<dbReference type="CDD" id="cd06171">
    <property type="entry name" value="Sigma70_r4"/>
    <property type="match status" value="1"/>
</dbReference>
<keyword evidence="3" id="KW-0731">Sigma factor</keyword>
<dbReference type="Pfam" id="PF08281">
    <property type="entry name" value="Sigma70_r4_2"/>
    <property type="match status" value="1"/>
</dbReference>
<dbReference type="Proteomes" id="UP000680638">
    <property type="component" value="Unassembled WGS sequence"/>
</dbReference>
<keyword evidence="5" id="KW-0804">Transcription</keyword>
<comment type="caution">
    <text evidence="8">The sequence shown here is derived from an EMBL/GenBank/DDBJ whole genome shotgun (WGS) entry which is preliminary data.</text>
</comment>
<evidence type="ECO:0000259" key="6">
    <source>
        <dbReference type="Pfam" id="PF04542"/>
    </source>
</evidence>
<evidence type="ECO:0000313" key="9">
    <source>
        <dbReference type="Proteomes" id="UP000680638"/>
    </source>
</evidence>
<gene>
    <name evidence="8" type="ORF">J21TS3_09340</name>
</gene>
<dbReference type="InterPro" id="IPR014284">
    <property type="entry name" value="RNA_pol_sigma-70_dom"/>
</dbReference>
<dbReference type="PANTHER" id="PTHR43133">
    <property type="entry name" value="RNA POLYMERASE ECF-TYPE SIGMA FACTO"/>
    <property type="match status" value="1"/>
</dbReference>
<keyword evidence="2" id="KW-0805">Transcription regulation</keyword>
<dbReference type="NCBIfam" id="TIGR02937">
    <property type="entry name" value="sigma70-ECF"/>
    <property type="match status" value="1"/>
</dbReference>
<dbReference type="SUPFAM" id="SSF88946">
    <property type="entry name" value="Sigma2 domain of RNA polymerase sigma factors"/>
    <property type="match status" value="1"/>
</dbReference>
<keyword evidence="4" id="KW-0238">DNA-binding</keyword>
<dbReference type="Gene3D" id="1.10.1740.10">
    <property type="match status" value="1"/>
</dbReference>
<comment type="similarity">
    <text evidence="1">Belongs to the sigma-70 factor family. ECF subfamily.</text>
</comment>
<dbReference type="InterPro" id="IPR013325">
    <property type="entry name" value="RNA_pol_sigma_r2"/>
</dbReference>
<accession>A0ABQ4LSN3</accession>
<feature type="domain" description="RNA polymerase sigma factor 70 region 4 type 2" evidence="7">
    <location>
        <begin position="109"/>
        <end position="161"/>
    </location>
</feature>
<protein>
    <submittedName>
        <fullName evidence="8">RNA polymerase sigma factor</fullName>
    </submittedName>
</protein>
<evidence type="ECO:0000256" key="4">
    <source>
        <dbReference type="ARBA" id="ARBA00023125"/>
    </source>
</evidence>
<evidence type="ECO:0000256" key="5">
    <source>
        <dbReference type="ARBA" id="ARBA00023163"/>
    </source>
</evidence>
<proteinExistence type="inferred from homology"/>
<dbReference type="Gene3D" id="1.10.10.10">
    <property type="entry name" value="Winged helix-like DNA-binding domain superfamily/Winged helix DNA-binding domain"/>
    <property type="match status" value="1"/>
</dbReference>
<name>A0ABQ4LSN3_9BACL</name>
<evidence type="ECO:0000256" key="2">
    <source>
        <dbReference type="ARBA" id="ARBA00023015"/>
    </source>
</evidence>
<evidence type="ECO:0000313" key="8">
    <source>
        <dbReference type="EMBL" id="GIO66113.1"/>
    </source>
</evidence>
<sequence length="179" mass="21130">MLGLQNISEEQARSIYNKHSPYVYGIALMLTRSSPMADDIMQETFLRAFQKFDQYDPSRPLRPWLCRIAVNLAKSAMRKQRWLFFQADPPDIGDEFLVEESMMKSESERELWESVNRLSAKRKEVIILHYYAELSLPEVAEALHIPEGTCKSRLHEALKQLRRSQTLRRHEVRCEEEMQ</sequence>
<dbReference type="Pfam" id="PF04542">
    <property type="entry name" value="Sigma70_r2"/>
    <property type="match status" value="1"/>
</dbReference>
<organism evidence="8 9">
    <name type="scientific">Paenibacillus cookii</name>
    <dbReference type="NCBI Taxonomy" id="157839"/>
    <lineage>
        <taxon>Bacteria</taxon>
        <taxon>Bacillati</taxon>
        <taxon>Bacillota</taxon>
        <taxon>Bacilli</taxon>
        <taxon>Bacillales</taxon>
        <taxon>Paenibacillaceae</taxon>
        <taxon>Paenibacillus</taxon>
    </lineage>
</organism>
<dbReference type="RefSeq" id="WP_212947923.1">
    <property type="nucleotide sequence ID" value="NZ_BORW01000002.1"/>
</dbReference>
<dbReference type="InterPro" id="IPR007627">
    <property type="entry name" value="RNA_pol_sigma70_r2"/>
</dbReference>
<dbReference type="InterPro" id="IPR039425">
    <property type="entry name" value="RNA_pol_sigma-70-like"/>
</dbReference>
<evidence type="ECO:0000256" key="1">
    <source>
        <dbReference type="ARBA" id="ARBA00010641"/>
    </source>
</evidence>
<keyword evidence="9" id="KW-1185">Reference proteome</keyword>